<accession>A0A367ZPM5</accession>
<feature type="region of interest" description="Disordered" evidence="2">
    <location>
        <begin position="408"/>
        <end position="456"/>
    </location>
</feature>
<reference evidence="4 5" key="1">
    <citation type="submission" date="2018-05" db="EMBL/GenBank/DDBJ databases">
        <title>A metagenomic window into the 2 km-deep terrestrial subsurface aquifer revealed taxonomically and functionally diverse microbial community comprising novel uncultured bacterial lineages.</title>
        <authorList>
            <person name="Kadnikov V.V."/>
            <person name="Mardanov A.V."/>
            <person name="Beletsky A.V."/>
            <person name="Banks D."/>
            <person name="Pimenov N.V."/>
            <person name="Frank Y.A."/>
            <person name="Karnachuk O.V."/>
            <person name="Ravin N.V."/>
        </authorList>
    </citation>
    <scope>NUCLEOTIDE SEQUENCE [LARGE SCALE GENOMIC DNA]</scope>
    <source>
        <strain evidence="4">BY5</strain>
    </source>
</reference>
<proteinExistence type="predicted"/>
<feature type="region of interest" description="Disordered" evidence="2">
    <location>
        <begin position="475"/>
        <end position="508"/>
    </location>
</feature>
<evidence type="ECO:0000313" key="5">
    <source>
        <dbReference type="Proteomes" id="UP000252355"/>
    </source>
</evidence>
<dbReference type="Gene3D" id="2.60.40.3710">
    <property type="match status" value="1"/>
</dbReference>
<evidence type="ECO:0000259" key="3">
    <source>
        <dbReference type="PROSITE" id="PS51272"/>
    </source>
</evidence>
<dbReference type="InterPro" id="IPR014755">
    <property type="entry name" value="Cu-Rt/internalin_Ig-like"/>
</dbReference>
<evidence type="ECO:0000256" key="1">
    <source>
        <dbReference type="ARBA" id="ARBA00022729"/>
    </source>
</evidence>
<sequence length="779" mass="83788">MKVVQTFPPDMAQGVSPTTPLTVEFGGNVTQAFYQTINLNLFQGNTLVDGEMFYNPAARQIMFKAKRPLQPGQTYTAHLTWAAGAGNGEKVWNFQVGGTAPTTPGLTSPDAMNEELAEGTGPTGSALRIVQASMAGGSQEAQRPLELTFSEPIDLASLREAPVRLMDGKTPVGIDYRLSRDRKTLTLIPRTPLQRGREYGVTVTTALMGGAGSRLARNVVIPFQLGSAQETEVSSHILEESPPDPMTSTSGTGFANPFGESSSSFAPAARQATGSGRSRAGVVEPAAPATPLKLTGLSPQNNQTVTNLSQPVTIAFSTDIRPETLNEFTFRLEDDFGPVPARIRYLPERRQGVLTPIGVLDAGKTYRVVITQGITDMAGRPLQKGMTTTFATGYPGGGAPEVPDLFAGPAAPAARPTPAPRTAAVPARSLPSPAGSRAEPFLEPSPARRPDQEAAELESFDAGEEMAMMAPTRPAPRAAAPTRDAPSRMTATARSGGGRGREPTRLSSFKVSQILPGANAQAVARDSRIQVHFSEPANPATVNPITISVFGEQRRVEGRVIYDARRQCAIFQPNEPLKAETEYKVLVSDKIRSANGEPISHRVSWQFTTTGESRPTWRPRPAYEADASFDIPLVDGRAPALRAPASRPSMPPSTNPGSAGPAFTTVRENHWAFKSLRHITSKGLLSSFPFRSTSNVTRYEFASALNNALSNLKAQRNSPTKLRLKVADMVELYQLVVEFRTELRSFGVDTQWFEAFMARQGVRAPDVEARVAALNRRAG</sequence>
<dbReference type="PANTHER" id="PTHR43308">
    <property type="entry name" value="OUTER MEMBRANE PROTEIN ALPHA-RELATED"/>
    <property type="match status" value="1"/>
</dbReference>
<dbReference type="Pfam" id="PF13205">
    <property type="entry name" value="Big_5"/>
    <property type="match status" value="4"/>
</dbReference>
<feature type="region of interest" description="Disordered" evidence="2">
    <location>
        <begin position="232"/>
        <end position="282"/>
    </location>
</feature>
<dbReference type="InterPro" id="IPR051465">
    <property type="entry name" value="Cell_Envelope_Struct_Comp"/>
</dbReference>
<dbReference type="Gene3D" id="2.60.40.1220">
    <property type="match status" value="2"/>
</dbReference>
<dbReference type="InterPro" id="IPR032812">
    <property type="entry name" value="SbsA_Ig"/>
</dbReference>
<feature type="compositionally biased region" description="Polar residues" evidence="2">
    <location>
        <begin position="246"/>
        <end position="265"/>
    </location>
</feature>
<dbReference type="AlphaFoldDB" id="A0A367ZPM5"/>
<dbReference type="EMBL" id="QOQW01000011">
    <property type="protein sequence ID" value="RCK79699.1"/>
    <property type="molecule type" value="Genomic_DNA"/>
</dbReference>
<name>A0A367ZPM5_9BACT</name>
<evidence type="ECO:0000256" key="2">
    <source>
        <dbReference type="SAM" id="MobiDB-lite"/>
    </source>
</evidence>
<protein>
    <submittedName>
        <fullName evidence="4">Hemagglutinin protein</fullName>
    </submittedName>
</protein>
<dbReference type="PROSITE" id="PS51272">
    <property type="entry name" value="SLH"/>
    <property type="match status" value="1"/>
</dbReference>
<feature type="compositionally biased region" description="Low complexity" evidence="2">
    <location>
        <begin position="475"/>
        <end position="484"/>
    </location>
</feature>
<feature type="domain" description="SLH" evidence="3">
    <location>
        <begin position="659"/>
        <end position="719"/>
    </location>
</feature>
<evidence type="ECO:0000313" key="4">
    <source>
        <dbReference type="EMBL" id="RCK79699.1"/>
    </source>
</evidence>
<feature type="compositionally biased region" description="Low complexity" evidence="2">
    <location>
        <begin position="408"/>
        <end position="428"/>
    </location>
</feature>
<organism evidence="4 5">
    <name type="scientific">Candidatus Ozemobacter sibiricus</name>
    <dbReference type="NCBI Taxonomy" id="2268124"/>
    <lineage>
        <taxon>Bacteria</taxon>
        <taxon>Candidatus Ozemobacteria</taxon>
        <taxon>Candidatus Ozemobacterales</taxon>
        <taxon>Candidatus Ozemobacteraceae</taxon>
        <taxon>Candidatus Ozemobacter</taxon>
    </lineage>
</organism>
<dbReference type="Proteomes" id="UP000252355">
    <property type="component" value="Unassembled WGS sequence"/>
</dbReference>
<dbReference type="InterPro" id="IPR001119">
    <property type="entry name" value="SLH_dom"/>
</dbReference>
<keyword evidence="1" id="KW-0732">Signal</keyword>
<comment type="caution">
    <text evidence="4">The sequence shown here is derived from an EMBL/GenBank/DDBJ whole genome shotgun (WGS) entry which is preliminary data.</text>
</comment>
<gene>
    <name evidence="4" type="ORF">OZSIB_4171</name>
</gene>